<evidence type="ECO:0000313" key="2">
    <source>
        <dbReference type="Proteomes" id="UP000233469"/>
    </source>
</evidence>
<dbReference type="Proteomes" id="UP000233469">
    <property type="component" value="Unassembled WGS sequence"/>
</dbReference>
<reference evidence="1 2" key="1">
    <citation type="submission" date="2016-04" db="EMBL/GenBank/DDBJ databases">
        <title>Genome analyses suggest a sexual origin of heterokaryosis in a supposedly ancient asexual fungus.</title>
        <authorList>
            <person name="Ropars J."/>
            <person name="Sedzielewska K."/>
            <person name="Noel J."/>
            <person name="Charron P."/>
            <person name="Farinelli L."/>
            <person name="Marton T."/>
            <person name="Kruger M."/>
            <person name="Pelin A."/>
            <person name="Brachmann A."/>
            <person name="Corradi N."/>
        </authorList>
    </citation>
    <scope>NUCLEOTIDE SEQUENCE [LARGE SCALE GENOMIC DNA]</scope>
    <source>
        <strain evidence="1 2">C2</strain>
    </source>
</reference>
<dbReference type="AlphaFoldDB" id="A0A2N1MAA1"/>
<accession>A0A2N1MAA1</accession>
<gene>
    <name evidence="1" type="ORF">RhiirC2_720429</name>
</gene>
<dbReference type="VEuPathDB" id="FungiDB:FUN_013930"/>
<comment type="caution">
    <text evidence="1">The sequence shown here is derived from an EMBL/GenBank/DDBJ whole genome shotgun (WGS) entry which is preliminary data.</text>
</comment>
<protein>
    <submittedName>
        <fullName evidence="1">Uncharacterized protein</fullName>
    </submittedName>
</protein>
<sequence length="432" mass="49835">MVSIPCSESQFHAIFENHIHFYSKKSGVYKCWFRGKEGEEKLNQIFGNTDWGIKYYNQNQMTFVVLTDNHILHQKTETNPLALATIKKASSAVKPKKSFSKYKYGEIVIEWKRKRDKDAIVKFGNNFSNQVVSSKSPSDATTLFHNQINQGVNTRTSGVLLFGLHLESIHQYRIKPHKKRILKPVNEASHSTLTKRAKSMTKQVLDDFTNISKNHYNPVDKPILEKVQFSVNNYKFKVNVNENLITKECKNEAMVMVVDNGQISRDAYRKLTTIEDELPREWTIAEKRTQINIRMNDRIKINTVIMPQHMDINSNESSDIFDPEVIEEVTTSVGKGGKRSIKDILKFIVPNLIKRGVLNLHEPIISIRISGDGRNVGKKVKHVMITFAILEDIENIHNPNYHYTVVLYPGLENYESLDILTISFREELQELK</sequence>
<proteinExistence type="predicted"/>
<name>A0A2N1MAA1_9GLOM</name>
<reference evidence="1 2" key="2">
    <citation type="submission" date="2017-10" db="EMBL/GenBank/DDBJ databases">
        <title>Extensive intraspecific genome diversity in a model arbuscular mycorrhizal fungus.</title>
        <authorList>
            <person name="Chen E.C.H."/>
            <person name="Morin E."/>
            <person name="Baudet D."/>
            <person name="Noel J."/>
            <person name="Ndikumana S."/>
            <person name="Charron P."/>
            <person name="St-Onge C."/>
            <person name="Giorgi J."/>
            <person name="Grigoriev I.V."/>
            <person name="Roux C."/>
            <person name="Martin F.M."/>
            <person name="Corradi N."/>
        </authorList>
    </citation>
    <scope>NUCLEOTIDE SEQUENCE [LARGE SCALE GENOMIC DNA]</scope>
    <source>
        <strain evidence="1 2">C2</strain>
    </source>
</reference>
<dbReference type="EMBL" id="LLXL01003522">
    <property type="protein sequence ID" value="PKK58558.1"/>
    <property type="molecule type" value="Genomic_DNA"/>
</dbReference>
<dbReference type="VEuPathDB" id="FungiDB:RhiirA1_446841"/>
<dbReference type="VEuPathDB" id="FungiDB:RhiirFUN_017407"/>
<evidence type="ECO:0000313" key="1">
    <source>
        <dbReference type="EMBL" id="PKK58558.1"/>
    </source>
</evidence>
<organism evidence="1 2">
    <name type="scientific">Rhizophagus irregularis</name>
    <dbReference type="NCBI Taxonomy" id="588596"/>
    <lineage>
        <taxon>Eukaryota</taxon>
        <taxon>Fungi</taxon>
        <taxon>Fungi incertae sedis</taxon>
        <taxon>Mucoromycota</taxon>
        <taxon>Glomeromycotina</taxon>
        <taxon>Glomeromycetes</taxon>
        <taxon>Glomerales</taxon>
        <taxon>Glomeraceae</taxon>
        <taxon>Rhizophagus</taxon>
    </lineage>
</organism>
<dbReference type="VEuPathDB" id="FungiDB:FUN_020598"/>